<accession>A0ABZ2C1Z8</accession>
<evidence type="ECO:0000313" key="5">
    <source>
        <dbReference type="Proteomes" id="UP001330434"/>
    </source>
</evidence>
<proteinExistence type="inferred from homology"/>
<keyword evidence="2" id="KW-0812">Transmembrane</keyword>
<evidence type="ECO:0000313" key="4">
    <source>
        <dbReference type="EMBL" id="WVX66206.1"/>
    </source>
</evidence>
<name>A0ABZ2C1Z8_9PROT</name>
<dbReference type="InterPro" id="IPR036291">
    <property type="entry name" value="NAD(P)-bd_dom_sf"/>
</dbReference>
<keyword evidence="2" id="KW-1133">Transmembrane helix</keyword>
<dbReference type="Proteomes" id="UP001330434">
    <property type="component" value="Chromosome"/>
</dbReference>
<organism evidence="4 5">
    <name type="scientific">Candidatus Bealeia paramacronuclearis</name>
    <dbReference type="NCBI Taxonomy" id="1921001"/>
    <lineage>
        <taxon>Bacteria</taxon>
        <taxon>Pseudomonadati</taxon>
        <taxon>Pseudomonadota</taxon>
        <taxon>Alphaproteobacteria</taxon>
        <taxon>Holosporales</taxon>
        <taxon>Holosporaceae</taxon>
        <taxon>Candidatus Bealeia</taxon>
    </lineage>
</organism>
<feature type="transmembrane region" description="Helical" evidence="2">
    <location>
        <begin position="20"/>
        <end position="40"/>
    </location>
</feature>
<dbReference type="InterPro" id="IPR003869">
    <property type="entry name" value="Polysac_CapD-like"/>
</dbReference>
<feature type="transmembrane region" description="Helical" evidence="2">
    <location>
        <begin position="52"/>
        <end position="74"/>
    </location>
</feature>
<dbReference type="SUPFAM" id="SSF51735">
    <property type="entry name" value="NAD(P)-binding Rossmann-fold domains"/>
    <property type="match status" value="2"/>
</dbReference>
<dbReference type="EMBL" id="CP133270">
    <property type="protein sequence ID" value="WVX66206.1"/>
    <property type="molecule type" value="Genomic_DNA"/>
</dbReference>
<feature type="transmembrane region" description="Helical" evidence="2">
    <location>
        <begin position="86"/>
        <end position="105"/>
    </location>
</feature>
<evidence type="ECO:0000256" key="2">
    <source>
        <dbReference type="SAM" id="Phobius"/>
    </source>
</evidence>
<dbReference type="CDD" id="cd05237">
    <property type="entry name" value="UDP_invert_4-6DH_SDR_e"/>
    <property type="match status" value="1"/>
</dbReference>
<feature type="domain" description="Polysaccharide biosynthesis protein CapD-like" evidence="3">
    <location>
        <begin position="262"/>
        <end position="545"/>
    </location>
</feature>
<evidence type="ECO:0000259" key="3">
    <source>
        <dbReference type="Pfam" id="PF02719"/>
    </source>
</evidence>
<dbReference type="Gene3D" id="3.40.50.720">
    <property type="entry name" value="NAD(P)-binding Rossmann-like Domain"/>
    <property type="match status" value="2"/>
</dbReference>
<protein>
    <submittedName>
        <fullName evidence="4">Polysaccharide biosynthesis protein</fullName>
    </submittedName>
</protein>
<keyword evidence="5" id="KW-1185">Reference proteome</keyword>
<reference evidence="4 5" key="1">
    <citation type="journal article" date="2024" name="Environ. Microbiol.">
        <title>Novel evolutionary insights on the interactions of the Holosporales (Alphaproteobacteria) with eukaryotic hosts from comparative genomics.</title>
        <authorList>
            <person name="Giovannini M."/>
            <person name="Petroni G."/>
            <person name="Castelli M."/>
        </authorList>
    </citation>
    <scope>NUCLEOTIDE SEQUENCE [LARGE SCALE GENOMIC DNA]</scope>
    <source>
        <strain evidence="4 5">US_Bl 15I1</strain>
    </source>
</reference>
<dbReference type="PANTHER" id="PTHR43318">
    <property type="entry name" value="UDP-N-ACETYLGLUCOSAMINE 4,6-DEHYDRATASE"/>
    <property type="match status" value="1"/>
</dbReference>
<evidence type="ECO:0000256" key="1">
    <source>
        <dbReference type="ARBA" id="ARBA00007430"/>
    </source>
</evidence>
<dbReference type="InterPro" id="IPR051203">
    <property type="entry name" value="Polysaccharide_Synthase-Rel"/>
</dbReference>
<dbReference type="PANTHER" id="PTHR43318:SF1">
    <property type="entry name" value="POLYSACCHARIDE BIOSYNTHESIS PROTEIN EPSC-RELATED"/>
    <property type="match status" value="1"/>
</dbReference>
<keyword evidence="2" id="KW-0472">Membrane</keyword>
<dbReference type="Pfam" id="PF02719">
    <property type="entry name" value="Polysacc_synt_2"/>
    <property type="match status" value="1"/>
</dbReference>
<dbReference type="Pfam" id="PF13727">
    <property type="entry name" value="CoA_binding_3"/>
    <property type="match status" value="1"/>
</dbReference>
<comment type="similarity">
    <text evidence="1">Belongs to the polysaccharide synthase family.</text>
</comment>
<sequence>MSLTTAYLTAQYILQIPLTSHLAADLVFLFIFSIGTAYFLSLEKHLWRFTSLYSLIDVFKYCAIILILFVGWRYLKGEGLATLIKFSFLFLIFSFSALNMVRILIRLAFERLRHPQVQTGANTVIVLGAGKGAELFIRESMKRADSAYKIEGLLDDDPNLWGKKIFGIKIYGPIKDMAKFVDSSTIQMIVIAIPSLDQDKLCEIITTAEELGMPVKILPSFEKLLINKNISPEDISMEDLLGRDAIQLDDTEVSNFIKGKNILITGAGGSIGSEICRQLIKLKPKSMILVDHSEYNLYKMSWELEHVFKYTQFVAVLASVNDFEVMEGVFRTHNPNIVFHAAAYKHVPLLEKQAKQALRNNFFGTKNVAELASLYGSEKFILISTDKAVNPTNVMGSTKRMAEVFCQNFNQSSETNYSIVRFGNVLGSDGSVIPLFKKQLKQGGPLTVTHPEITRFFMSIPEASQLVIQAGAMGKGGEIFVLDMGSPIKITDLAERLISLSGKRPYKDIEIVFTGLRPGEKLYEELFYESEGHIPTKREKIFIAKCSNNDFKGFEERLQVLEKSINHFHEEKLIEIISHMVPEATIDFSPKAIYGVDGGSGSDAN</sequence>
<gene>
    <name evidence="4" type="ORF">Bealeia1_00380</name>
</gene>